<keyword evidence="1 3" id="KW-0647">Proteasome</keyword>
<dbReference type="SUPFAM" id="SSF56235">
    <property type="entry name" value="N-terminal nucleophile aminohydrolases (Ntn hydrolases)"/>
    <property type="match status" value="1"/>
</dbReference>
<sequence>MLMQEYLVNKTRLECQRYYLNMDEPAPVDYIAKYVAKVQQKFTHRGGVRPFGIATLIAGFKNNKEYVFIKQNQVYLCSLESTSYWKKCKDCTRVFRKKLSRNMDRRLNYEFFVIFIKFQIETYGVCIYFVAINTTHCL</sequence>
<dbReference type="InterPro" id="IPR029055">
    <property type="entry name" value="Ntn_hydrolases_N"/>
</dbReference>
<reference evidence="4" key="2">
    <citation type="submission" date="2015-07" db="EMBL/GenBank/DDBJ databases">
        <title>The genome sequence of Plasmodium falciparum RAJ116.</title>
        <authorList>
            <consortium name="The Broad Institute Genome Sequencing Platform"/>
            <person name="Volkman S.K."/>
            <person name="Neafsey D.E."/>
            <person name="Dash A.P."/>
            <person name="Chitnis C.E."/>
            <person name="Hartl D.L."/>
            <person name="Young S.K."/>
            <person name="Kodira C.D."/>
            <person name="Zeng Q."/>
            <person name="Koehrsen M."/>
            <person name="Godfrey P."/>
            <person name="Alvarado L."/>
            <person name="Berlin A."/>
            <person name="Borenstein D."/>
            <person name="Chen Z."/>
            <person name="Engels R."/>
            <person name="Freedman E."/>
            <person name="Gellesch M."/>
            <person name="Goldberg J."/>
            <person name="Griggs A."/>
            <person name="Gujja S."/>
            <person name="Heiman D."/>
            <person name="Hepburn T."/>
            <person name="Howarth C."/>
            <person name="Jen D."/>
            <person name="Larson L."/>
            <person name="Lewis B."/>
            <person name="Mehta T."/>
            <person name="Park D."/>
            <person name="Pearson M."/>
            <person name="Roberts A."/>
            <person name="Saif S."/>
            <person name="Shea T."/>
            <person name="Shenoy N."/>
            <person name="Sisk P."/>
            <person name="Stolte C."/>
            <person name="Sykes S."/>
            <person name="Walk T."/>
            <person name="White J."/>
            <person name="Yandava C."/>
            <person name="Wirth D.F."/>
            <person name="Nusbaum C."/>
            <person name="Birren B."/>
        </authorList>
    </citation>
    <scope>NUCLEOTIDE SEQUENCE [LARGE SCALE GENOMIC DNA]</scope>
    <source>
        <strain evidence="4">RAJ116</strain>
    </source>
</reference>
<name>A0A0L0CVC9_PLAFA</name>
<dbReference type="Proteomes" id="UP000054566">
    <property type="component" value="Unassembled WGS sequence"/>
</dbReference>
<dbReference type="PANTHER" id="PTHR11599">
    <property type="entry name" value="PROTEASOME SUBUNIT ALPHA/BETA"/>
    <property type="match status" value="1"/>
</dbReference>
<evidence type="ECO:0000313" key="3">
    <source>
        <dbReference type="EMBL" id="KNC36186.1"/>
    </source>
</evidence>
<keyword evidence="2" id="KW-1133">Transmembrane helix</keyword>
<organism evidence="3 4">
    <name type="scientific">Plasmodium falciparum RAJ116</name>
    <dbReference type="NCBI Taxonomy" id="580058"/>
    <lineage>
        <taxon>Eukaryota</taxon>
        <taxon>Sar</taxon>
        <taxon>Alveolata</taxon>
        <taxon>Apicomplexa</taxon>
        <taxon>Aconoidasida</taxon>
        <taxon>Haemosporida</taxon>
        <taxon>Plasmodiidae</taxon>
        <taxon>Plasmodium</taxon>
        <taxon>Plasmodium (Laverania)</taxon>
    </lineage>
</organism>
<reference evidence="4" key="1">
    <citation type="submission" date="2015-07" db="EMBL/GenBank/DDBJ databases">
        <title>Annotation of Plasmodium falciparum RAJ116.</title>
        <authorList>
            <consortium name="The Broad Institute Genome Sequencing Platform"/>
            <person name="Volkman S.K."/>
            <person name="Neafsey D.E."/>
            <person name="Dash A.P."/>
            <person name="Chitnis C.E."/>
            <person name="Hartl D.L."/>
            <person name="Young S.K."/>
            <person name="Zeng Q."/>
            <person name="Koehrsen M."/>
            <person name="Alvarado L."/>
            <person name="Berlin A."/>
            <person name="Borenstein D."/>
            <person name="Chapman S.B."/>
            <person name="Chen Z."/>
            <person name="Engels R."/>
            <person name="Freedman E."/>
            <person name="Gellesch M."/>
            <person name="Goldberg J."/>
            <person name="Griggs A."/>
            <person name="Gujja S."/>
            <person name="Heilman E.R."/>
            <person name="Heiman D.I."/>
            <person name="Howarth C."/>
            <person name="Jen D."/>
            <person name="Larson L."/>
            <person name="Mehta T."/>
            <person name="Neiman D."/>
            <person name="Park D."/>
            <person name="Pearson M."/>
            <person name="Roberts A."/>
            <person name="Saif S."/>
            <person name="Shea T."/>
            <person name="Shenoy N."/>
            <person name="Sisk P."/>
            <person name="Stolte C."/>
            <person name="Sykes S."/>
            <person name="Walk T."/>
            <person name="White J."/>
            <person name="Yandava C."/>
            <person name="Haas B."/>
            <person name="Henn M.R."/>
            <person name="Nusbaum C."/>
            <person name="Birren B."/>
        </authorList>
    </citation>
    <scope>NUCLEOTIDE SEQUENCE [LARGE SCALE GENOMIC DNA]</scope>
    <source>
        <strain evidence="4">RAJ116</strain>
    </source>
</reference>
<accession>A0A0L0CVC9</accession>
<evidence type="ECO:0000256" key="2">
    <source>
        <dbReference type="SAM" id="Phobius"/>
    </source>
</evidence>
<evidence type="ECO:0000256" key="1">
    <source>
        <dbReference type="ARBA" id="ARBA00022942"/>
    </source>
</evidence>
<dbReference type="InterPro" id="IPR001353">
    <property type="entry name" value="Proteasome_sua/b"/>
</dbReference>
<evidence type="ECO:0000313" key="4">
    <source>
        <dbReference type="Proteomes" id="UP000054566"/>
    </source>
</evidence>
<dbReference type="AlphaFoldDB" id="A0A0L0CVC9"/>
<dbReference type="Gene3D" id="3.60.20.10">
    <property type="entry name" value="Glutamine Phosphoribosylpyrophosphate, subunit 1, domain 1"/>
    <property type="match status" value="1"/>
</dbReference>
<dbReference type="GO" id="GO:0005839">
    <property type="term" value="C:proteasome core complex"/>
    <property type="evidence" value="ECO:0007669"/>
    <property type="project" value="InterPro"/>
</dbReference>
<keyword evidence="2" id="KW-0472">Membrane</keyword>
<keyword evidence="2" id="KW-0812">Transmembrane</keyword>
<dbReference type="GO" id="GO:0051603">
    <property type="term" value="P:proteolysis involved in protein catabolic process"/>
    <property type="evidence" value="ECO:0007669"/>
    <property type="project" value="InterPro"/>
</dbReference>
<dbReference type="Pfam" id="PF00227">
    <property type="entry name" value="Proteasome"/>
    <property type="match status" value="1"/>
</dbReference>
<protein>
    <submittedName>
        <fullName evidence="3">Proteasome subunit</fullName>
    </submittedName>
</protein>
<dbReference type="InterPro" id="IPR050115">
    <property type="entry name" value="Proteasome_alpha"/>
</dbReference>
<feature type="transmembrane region" description="Helical" evidence="2">
    <location>
        <begin position="107"/>
        <end position="131"/>
    </location>
</feature>
<gene>
    <name evidence="3" type="ORF">PFLG_01046</name>
</gene>
<proteinExistence type="predicted"/>
<dbReference type="OrthoDB" id="431557at2759"/>
<dbReference type="EMBL" id="GG664043">
    <property type="protein sequence ID" value="KNC36186.1"/>
    <property type="molecule type" value="Genomic_DNA"/>
</dbReference>